<dbReference type="GO" id="GO:0003712">
    <property type="term" value="F:transcription coregulator activity"/>
    <property type="evidence" value="ECO:0007669"/>
    <property type="project" value="TreeGrafter"/>
</dbReference>
<dbReference type="GO" id="GO:0005667">
    <property type="term" value="C:transcription regulator complex"/>
    <property type="evidence" value="ECO:0007669"/>
    <property type="project" value="TreeGrafter"/>
</dbReference>
<reference evidence="4 5" key="1">
    <citation type="submission" date="2025-04" db="UniProtKB">
        <authorList>
            <consortium name="RefSeq"/>
        </authorList>
    </citation>
    <scope>IDENTIFICATION</scope>
</reference>
<gene>
    <name evidence="4 5" type="primary">atf7ip2</name>
</gene>
<dbReference type="InterPro" id="IPR026085">
    <property type="entry name" value="ATF7-int"/>
</dbReference>
<dbReference type="PANTHER" id="PTHR23210:SF26">
    <property type="entry name" value="ACTIVATING TRANSCRIPTION FACTOR 7-INTERACTING PROTEIN 1"/>
    <property type="match status" value="1"/>
</dbReference>
<dbReference type="RefSeq" id="XP_029292667.1">
    <property type="nucleotide sequence ID" value="XM_029436807.1"/>
</dbReference>
<dbReference type="Proteomes" id="UP000504630">
    <property type="component" value="Chromosome 8"/>
</dbReference>
<name>A0A6J2Q4N4_COTGO</name>
<evidence type="ECO:0000313" key="3">
    <source>
        <dbReference type="Proteomes" id="UP000504630"/>
    </source>
</evidence>
<evidence type="ECO:0000256" key="1">
    <source>
        <dbReference type="SAM" id="MobiDB-lite"/>
    </source>
</evidence>
<organism evidence="3 4">
    <name type="scientific">Cottoperca gobio</name>
    <name type="common">Frogmouth</name>
    <name type="synonym">Aphritis gobio</name>
    <dbReference type="NCBI Taxonomy" id="56716"/>
    <lineage>
        <taxon>Eukaryota</taxon>
        <taxon>Metazoa</taxon>
        <taxon>Chordata</taxon>
        <taxon>Craniata</taxon>
        <taxon>Vertebrata</taxon>
        <taxon>Euteleostomi</taxon>
        <taxon>Actinopterygii</taxon>
        <taxon>Neopterygii</taxon>
        <taxon>Teleostei</taxon>
        <taxon>Neoteleostei</taxon>
        <taxon>Acanthomorphata</taxon>
        <taxon>Eupercaria</taxon>
        <taxon>Perciformes</taxon>
        <taxon>Notothenioidei</taxon>
        <taxon>Bovichtidae</taxon>
        <taxon>Cottoperca</taxon>
    </lineage>
</organism>
<dbReference type="InterPro" id="IPR056565">
    <property type="entry name" value="Fn3_ATF7IP"/>
</dbReference>
<dbReference type="CTD" id="80063"/>
<dbReference type="AlphaFoldDB" id="A0A6J2Q4N4"/>
<dbReference type="RefSeq" id="XP_029292666.1">
    <property type="nucleotide sequence ID" value="XM_029436806.1"/>
</dbReference>
<sequence>MNKSGELFKMMKTTKMALVKMQVDNKALKAAIADLSEELPPPVLSPYGSPESKEFLGVIKREPEDKEQSNTVEQSTSCEEPKAWRLKVESLSRGDSSSPKHTDSEQDTVLYPPLPSTTSPSTLNMEAASYNIPQILKVHLALIRNPAGLSVLWNVDEKDPLAPPMDSYGIFMSMEKVKGSGIFPHWSNLGEVRAVPLPMCVMISKYKPGHKVCVAVIAKDKFGRYGPYSKVVTAAIPE</sequence>
<dbReference type="OrthoDB" id="2434995at2759"/>
<feature type="domain" description="Activating transcription factor 7-interacting protein Fn3" evidence="2">
    <location>
        <begin position="131"/>
        <end position="233"/>
    </location>
</feature>
<feature type="region of interest" description="Disordered" evidence="1">
    <location>
        <begin position="38"/>
        <end position="118"/>
    </location>
</feature>
<proteinExistence type="predicted"/>
<evidence type="ECO:0000313" key="5">
    <source>
        <dbReference type="RefSeq" id="XP_029292667.1"/>
    </source>
</evidence>
<keyword evidence="3" id="KW-1185">Reference proteome</keyword>
<evidence type="ECO:0000313" key="4">
    <source>
        <dbReference type="RefSeq" id="XP_029292666.1"/>
    </source>
</evidence>
<feature type="compositionally biased region" description="Basic and acidic residues" evidence="1">
    <location>
        <begin position="51"/>
        <end position="68"/>
    </location>
</feature>
<evidence type="ECO:0000259" key="2">
    <source>
        <dbReference type="Pfam" id="PF16794"/>
    </source>
</evidence>
<protein>
    <submittedName>
        <fullName evidence="4 5">Activating transcription factor 7-interacting protein 2</fullName>
    </submittedName>
</protein>
<feature type="compositionally biased region" description="Basic and acidic residues" evidence="1">
    <location>
        <begin position="79"/>
        <end position="104"/>
    </location>
</feature>
<dbReference type="PANTHER" id="PTHR23210">
    <property type="entry name" value="ACTIVATING TRANSCRIPTION FACTOR 7 INTERACTING PROTEIN"/>
    <property type="match status" value="1"/>
</dbReference>
<dbReference type="GO" id="GO:0005634">
    <property type="term" value="C:nucleus"/>
    <property type="evidence" value="ECO:0007669"/>
    <property type="project" value="TreeGrafter"/>
</dbReference>
<dbReference type="Pfam" id="PF16794">
    <property type="entry name" value="fn3_4"/>
    <property type="match status" value="1"/>
</dbReference>
<dbReference type="GeneID" id="115011640"/>
<dbReference type="GO" id="GO:0006355">
    <property type="term" value="P:regulation of DNA-templated transcription"/>
    <property type="evidence" value="ECO:0007669"/>
    <property type="project" value="TreeGrafter"/>
</dbReference>
<accession>A0A6J2Q4N4</accession>
<dbReference type="KEGG" id="cgob:115011640"/>
<feature type="compositionally biased region" description="Polar residues" evidence="1">
    <location>
        <begin position="69"/>
        <end position="78"/>
    </location>
</feature>